<protein>
    <submittedName>
        <fullName evidence="1">Uncharacterized protein</fullName>
    </submittedName>
</protein>
<keyword evidence="2" id="KW-1185">Reference proteome</keyword>
<name>A0A512HF00_9HYPH</name>
<gene>
    <name evidence="1" type="ORF">RNA01_09650</name>
</gene>
<accession>A0A512HF00</accession>
<sequence>MKLAAAITPASVEDSPRSAIIPGRIGVKEKRPNPMAAAMESAPAVAVARRWARSVRAIVMVAFIAPREDAHKPQILIVDVIG</sequence>
<evidence type="ECO:0000313" key="2">
    <source>
        <dbReference type="Proteomes" id="UP000321717"/>
    </source>
</evidence>
<evidence type="ECO:0000313" key="1">
    <source>
        <dbReference type="EMBL" id="GEO84033.1"/>
    </source>
</evidence>
<dbReference type="EMBL" id="BJZP01000003">
    <property type="protein sequence ID" value="GEO84033.1"/>
    <property type="molecule type" value="Genomic_DNA"/>
</dbReference>
<dbReference type="Proteomes" id="UP000321717">
    <property type="component" value="Unassembled WGS sequence"/>
</dbReference>
<comment type="caution">
    <text evidence="1">The sequence shown here is derived from an EMBL/GenBank/DDBJ whole genome shotgun (WGS) entry which is preliminary data.</text>
</comment>
<dbReference type="AlphaFoldDB" id="A0A512HF00"/>
<proteinExistence type="predicted"/>
<reference evidence="1 2" key="1">
    <citation type="submission" date="2019-07" db="EMBL/GenBank/DDBJ databases">
        <title>Whole genome shotgun sequence of Rhizobium naphthalenivorans NBRC 107585.</title>
        <authorList>
            <person name="Hosoyama A."/>
            <person name="Uohara A."/>
            <person name="Ohji S."/>
            <person name="Ichikawa N."/>
        </authorList>
    </citation>
    <scope>NUCLEOTIDE SEQUENCE [LARGE SCALE GENOMIC DNA]</scope>
    <source>
        <strain evidence="1 2">NBRC 107585</strain>
    </source>
</reference>
<organism evidence="1 2">
    <name type="scientific">Ciceribacter naphthalenivorans</name>
    <dbReference type="NCBI Taxonomy" id="1118451"/>
    <lineage>
        <taxon>Bacteria</taxon>
        <taxon>Pseudomonadati</taxon>
        <taxon>Pseudomonadota</taxon>
        <taxon>Alphaproteobacteria</taxon>
        <taxon>Hyphomicrobiales</taxon>
        <taxon>Rhizobiaceae</taxon>
        <taxon>Ciceribacter</taxon>
    </lineage>
</organism>